<comment type="caution">
    <text evidence="1">The sequence shown here is derived from an EMBL/GenBank/DDBJ whole genome shotgun (WGS) entry which is preliminary data.</text>
</comment>
<dbReference type="SUPFAM" id="SSF141091">
    <property type="entry name" value="L21p-like"/>
    <property type="match status" value="1"/>
</dbReference>
<name>A0A2M6WXM8_9BACT</name>
<evidence type="ECO:0008006" key="3">
    <source>
        <dbReference type="Google" id="ProtNLM"/>
    </source>
</evidence>
<protein>
    <recommendedName>
        <fullName evidence="3">50S ribosomal protein L21</fullName>
    </recommendedName>
</protein>
<gene>
    <name evidence="1" type="ORF">COT77_00865</name>
</gene>
<evidence type="ECO:0000313" key="1">
    <source>
        <dbReference type="EMBL" id="PIT97568.1"/>
    </source>
</evidence>
<dbReference type="InterPro" id="IPR036164">
    <property type="entry name" value="bL21-like_sf"/>
</dbReference>
<sequence length="97" mass="11559">MIIEVKSSQERLDMPVVKIQDKQYFVSENDSIIVDNSSFKENDILEYKCIISGKPIKFKVERVFKDKKIPVLHFKNKTRRLKRGTHRRIRAKLKLVK</sequence>
<organism evidence="1 2">
    <name type="scientific">Candidatus Berkelbacteria bacterium CG10_big_fil_rev_8_21_14_0_10_41_12</name>
    <dbReference type="NCBI Taxonomy" id="1974513"/>
    <lineage>
        <taxon>Bacteria</taxon>
        <taxon>Candidatus Berkelbacteria</taxon>
    </lineage>
</organism>
<dbReference type="AlphaFoldDB" id="A0A2M6WXM8"/>
<evidence type="ECO:0000313" key="2">
    <source>
        <dbReference type="Proteomes" id="UP000228596"/>
    </source>
</evidence>
<accession>A0A2M6WXM8</accession>
<dbReference type="Proteomes" id="UP000228596">
    <property type="component" value="Unassembled WGS sequence"/>
</dbReference>
<reference evidence="2" key="1">
    <citation type="submission" date="2017-09" db="EMBL/GenBank/DDBJ databases">
        <title>Depth-based differentiation of microbial function through sediment-hosted aquifers and enrichment of novel symbionts in the deep terrestrial subsurface.</title>
        <authorList>
            <person name="Probst A.J."/>
            <person name="Ladd B."/>
            <person name="Jarett J.K."/>
            <person name="Geller-Mcgrath D.E."/>
            <person name="Sieber C.M.K."/>
            <person name="Emerson J.B."/>
            <person name="Anantharaman K."/>
            <person name="Thomas B.C."/>
            <person name="Malmstrom R."/>
            <person name="Stieglmeier M."/>
            <person name="Klingl A."/>
            <person name="Woyke T."/>
            <person name="Ryan C.M."/>
            <person name="Banfield J.F."/>
        </authorList>
    </citation>
    <scope>NUCLEOTIDE SEQUENCE [LARGE SCALE GENOMIC DNA]</scope>
</reference>
<dbReference type="EMBL" id="PEZV01000005">
    <property type="protein sequence ID" value="PIT97568.1"/>
    <property type="molecule type" value="Genomic_DNA"/>
</dbReference>
<proteinExistence type="predicted"/>